<dbReference type="EMBL" id="JABMKV010000003">
    <property type="protein sequence ID" value="NQX32813.1"/>
    <property type="molecule type" value="Genomic_DNA"/>
</dbReference>
<sequence>MDIQFILMIIIFVGALFYVGRIIYRSVSPKSDGCASGCGKCAANFDNIPEPKTK</sequence>
<keyword evidence="3" id="KW-1185">Reference proteome</keyword>
<evidence type="ECO:0000313" key="3">
    <source>
        <dbReference type="Proteomes" id="UP000762110"/>
    </source>
</evidence>
<reference evidence="2 3" key="1">
    <citation type="submission" date="2020-05" db="EMBL/GenBank/DDBJ databases">
        <title>Description of Pedobacter foliorum sp. nov.</title>
        <authorList>
            <person name="Qi S."/>
            <person name="Carlier A."/>
            <person name="Cnockaert M."/>
            <person name="Vandamme P."/>
        </authorList>
    </citation>
    <scope>NUCLEOTIDE SEQUENCE [LARGE SCALE GENOMIC DNA]</scope>
    <source>
        <strain evidence="2 3">LMG 31300</strain>
    </source>
</reference>
<feature type="transmembrane region" description="Helical" evidence="1">
    <location>
        <begin position="6"/>
        <end position="24"/>
    </location>
</feature>
<keyword evidence="1" id="KW-0472">Membrane</keyword>
<proteinExistence type="predicted"/>
<organism evidence="2 3">
    <name type="scientific">Pedobacter boryungensis</name>
    <dbReference type="NCBI Taxonomy" id="869962"/>
    <lineage>
        <taxon>Bacteria</taxon>
        <taxon>Pseudomonadati</taxon>
        <taxon>Bacteroidota</taxon>
        <taxon>Sphingobacteriia</taxon>
        <taxon>Sphingobacteriales</taxon>
        <taxon>Sphingobacteriaceae</taxon>
        <taxon>Pedobacter</taxon>
    </lineage>
</organism>
<gene>
    <name evidence="2" type="ORF">HQN85_13810</name>
</gene>
<evidence type="ECO:0000313" key="2">
    <source>
        <dbReference type="EMBL" id="NQX32813.1"/>
    </source>
</evidence>
<dbReference type="Pfam" id="PF12669">
    <property type="entry name" value="FeoB_associated"/>
    <property type="match status" value="1"/>
</dbReference>
<keyword evidence="1" id="KW-1133">Transmembrane helix</keyword>
<protein>
    <submittedName>
        <fullName evidence="2">FeoB-associated Cys-rich membrane protein</fullName>
    </submittedName>
</protein>
<evidence type="ECO:0000256" key="1">
    <source>
        <dbReference type="SAM" id="Phobius"/>
    </source>
</evidence>
<dbReference type="Proteomes" id="UP000762110">
    <property type="component" value="Unassembled WGS sequence"/>
</dbReference>
<name>A0ABX2DH29_9SPHI</name>
<comment type="caution">
    <text evidence="2">The sequence shown here is derived from an EMBL/GenBank/DDBJ whole genome shotgun (WGS) entry which is preliminary data.</text>
</comment>
<dbReference type="RefSeq" id="WP_173273228.1">
    <property type="nucleotide sequence ID" value="NZ_JABMKV010000003.1"/>
</dbReference>
<accession>A0ABX2DH29</accession>
<keyword evidence="1" id="KW-0812">Transmembrane</keyword>